<evidence type="ECO:0000313" key="9">
    <source>
        <dbReference type="Proteomes" id="UP001179842"/>
    </source>
</evidence>
<feature type="domain" description="ABC transporter substrate-binding protein PnrA-like" evidence="7">
    <location>
        <begin position="83"/>
        <end position="322"/>
    </location>
</feature>
<dbReference type="RefSeq" id="WP_280101711.1">
    <property type="nucleotide sequence ID" value="NZ_CP122979.1"/>
</dbReference>
<proteinExistence type="inferred from homology"/>
<dbReference type="PANTHER" id="PTHR34296:SF2">
    <property type="entry name" value="ABC TRANSPORTER GUANOSINE-BINDING PROTEIN NUPN"/>
    <property type="match status" value="1"/>
</dbReference>
<dbReference type="Gene3D" id="3.40.50.2300">
    <property type="match status" value="2"/>
</dbReference>
<dbReference type="InterPro" id="IPR050957">
    <property type="entry name" value="BMP_lipoprotein"/>
</dbReference>
<protein>
    <submittedName>
        <fullName evidence="8">BMP family ABC transporter substrate-binding protein</fullName>
    </submittedName>
</protein>
<comment type="subcellular location">
    <subcellularLocation>
        <location evidence="1">Cell membrane</location>
        <topology evidence="1">Lipid-anchor</topology>
    </subcellularLocation>
</comment>
<evidence type="ECO:0000256" key="1">
    <source>
        <dbReference type="ARBA" id="ARBA00004193"/>
    </source>
</evidence>
<evidence type="ECO:0000256" key="2">
    <source>
        <dbReference type="ARBA" id="ARBA00008610"/>
    </source>
</evidence>
<evidence type="ECO:0000256" key="3">
    <source>
        <dbReference type="ARBA" id="ARBA00022475"/>
    </source>
</evidence>
<reference evidence="8" key="1">
    <citation type="submission" date="2023-04" db="EMBL/GenBank/DDBJ databases">
        <title>Completed genome of Mycoplasma lagogenitalium type strain 12MS.</title>
        <authorList>
            <person name="Spergser J."/>
        </authorList>
    </citation>
    <scope>NUCLEOTIDE SEQUENCE</scope>
    <source>
        <strain evidence="8">12MS</strain>
    </source>
</reference>
<dbReference type="PROSITE" id="PS51257">
    <property type="entry name" value="PROKAR_LIPOPROTEIN"/>
    <property type="match status" value="1"/>
</dbReference>
<gene>
    <name evidence="8" type="ORF">QEG99_02975</name>
</gene>
<name>A0ABY8LT35_9BACT</name>
<dbReference type="EMBL" id="CP122979">
    <property type="protein sequence ID" value="WGI36410.1"/>
    <property type="molecule type" value="Genomic_DNA"/>
</dbReference>
<evidence type="ECO:0000256" key="5">
    <source>
        <dbReference type="ARBA" id="ARBA00023136"/>
    </source>
</evidence>
<dbReference type="Proteomes" id="UP001179842">
    <property type="component" value="Chromosome"/>
</dbReference>
<dbReference type="SUPFAM" id="SSF53822">
    <property type="entry name" value="Periplasmic binding protein-like I"/>
    <property type="match status" value="1"/>
</dbReference>
<sequence length="459" mass="51135">MRKNNYKKLLWKLGGTISTVFPIAIAVSCGNELEKVANQDQSKHYATTDYSKINQLVESKNEEIAKAKESGNFKELRIGLITSGGTVDDKSFYQSIWEGVSRHSLQVGATWNKTVYNSTSDLTRDYNSFMLTDLNVWILSGYKHSNAFKIWYSQNKKEFDERDIIVIGIDLELSDSEVKPGKIITINFKSEEAGWMAGYAVADYLANTVADDEKRKVTTFGGSDEGAVTDFIAGYLTGIDAYNQTSDKKTKISSQNNGVVLDIGYEIAVQGTEAKLNNILTTNDPLVIFPVAGDLTKATVEAIKKLKKNQLVIGVDTDQSKAFEKEGESKEQESDSKYFFTSVEKRLGATIYRVLTDLWLKKGNKSDIIPDFEFNKTNANVKEGYKNDFVGISPTAITGENKVQAQKSLDKAKNKFEELVNASNEKDVKKILGIPEMNIDSQKGNEEKINQLVVKINSN</sequence>
<dbReference type="InterPro" id="IPR008107">
    <property type="entry name" value="Mycoplasma_p48"/>
</dbReference>
<evidence type="ECO:0000256" key="4">
    <source>
        <dbReference type="ARBA" id="ARBA00022729"/>
    </source>
</evidence>
<keyword evidence="5" id="KW-0472">Membrane</keyword>
<evidence type="ECO:0000259" key="7">
    <source>
        <dbReference type="Pfam" id="PF02608"/>
    </source>
</evidence>
<dbReference type="PANTHER" id="PTHR34296">
    <property type="entry name" value="TRANSCRIPTIONAL ACTIVATOR PROTEIN MED"/>
    <property type="match status" value="1"/>
</dbReference>
<evidence type="ECO:0000256" key="6">
    <source>
        <dbReference type="ARBA" id="ARBA00023288"/>
    </source>
</evidence>
<comment type="similarity">
    <text evidence="2">Belongs to the BMP lipoprotein family.</text>
</comment>
<dbReference type="Pfam" id="PF02608">
    <property type="entry name" value="Bmp"/>
    <property type="match status" value="1"/>
</dbReference>
<keyword evidence="3" id="KW-1003">Cell membrane</keyword>
<dbReference type="InterPro" id="IPR003760">
    <property type="entry name" value="PnrA-like"/>
</dbReference>
<organism evidence="8 9">
    <name type="scientific">Mesomycoplasma lagogenitalium</name>
    <dbReference type="NCBI Taxonomy" id="171286"/>
    <lineage>
        <taxon>Bacteria</taxon>
        <taxon>Bacillati</taxon>
        <taxon>Mycoplasmatota</taxon>
        <taxon>Mycoplasmoidales</taxon>
        <taxon>Metamycoplasmataceae</taxon>
        <taxon>Mesomycoplasma</taxon>
    </lineage>
</organism>
<keyword evidence="9" id="KW-1185">Reference proteome</keyword>
<accession>A0ABY8LT35</accession>
<keyword evidence="4" id="KW-0732">Signal</keyword>
<keyword evidence="6" id="KW-0449">Lipoprotein</keyword>
<dbReference type="InterPro" id="IPR028082">
    <property type="entry name" value="Peripla_BP_I"/>
</dbReference>
<dbReference type="PRINTS" id="PR01733">
    <property type="entry name" value="LIPPROTEIN48"/>
</dbReference>
<evidence type="ECO:0000313" key="8">
    <source>
        <dbReference type="EMBL" id="WGI36410.1"/>
    </source>
</evidence>